<dbReference type="GeneID" id="64019654"/>
<dbReference type="GO" id="GO:0008422">
    <property type="term" value="F:beta-glucosidase activity"/>
    <property type="evidence" value="ECO:0007669"/>
    <property type="project" value="UniProtKB-EC"/>
</dbReference>
<keyword evidence="6" id="KW-1185">Reference proteome</keyword>
<dbReference type="PROSITE" id="PS00653">
    <property type="entry name" value="GLYCOSYL_HYDROL_F1_2"/>
    <property type="match status" value="1"/>
</dbReference>
<dbReference type="Proteomes" id="UP000004290">
    <property type="component" value="Unassembled WGS sequence"/>
</dbReference>
<comment type="similarity">
    <text evidence="1 4">Belongs to the glycosyl hydrolase 1 family.</text>
</comment>
<dbReference type="PANTHER" id="PTHR10353">
    <property type="entry name" value="GLYCOSYL HYDROLASE"/>
    <property type="match status" value="1"/>
</dbReference>
<sequence length="486" mass="56765">MIKEVRHGFPKDFMWGGAIAANQCEGAWDVDGKGMSTADIHPYLPNLNRKELDFNHLDSQIFEKFKGNDDYYYPNHKGVEFFYRYKEYFALLHEMGFTCFRMSIAWTRIFPTGEEDKPNEAGLKHYHDVFQELKKYGIEPIVTMSHYEMPLHLVEKYNGWSSREVIDLFVKYCGTVLKEYKDEVKYWIIINQINLIQYECFGSLGILKDKTDNYLEAQFQGIHHQFVASAKVVKLAKRINPNFKMGTMLADCIINPYTCNPKDIELALRRNRMQYFFGDVQILGEYPQFVIQYFDKNDLNIKIEEGDLELIAKYTVDFLCVSYYYSRCVDANKNGMDADDTVDNPYLKANEWGWAINPQGLYCTMSNYHDRYHVPMMIGENGFGYVDVLEEGNKVHDTYRIDYLGKHIKALQNAIEDGCDIFAYCSWAPFDIISAGTAEISKRYGYIYVDYDDYGNGSGNLYKKDSFYWYKEVIETNGKSLENIEL</sequence>
<dbReference type="PANTHER" id="PTHR10353:SF122">
    <property type="entry name" value="6-PHOSPHO-BETA-GLUCOSIDASE ASCB-RELATED"/>
    <property type="match status" value="1"/>
</dbReference>
<dbReference type="Gene3D" id="3.20.20.80">
    <property type="entry name" value="Glycosidases"/>
    <property type="match status" value="1"/>
</dbReference>
<name>E0PFZ9_STREI</name>
<dbReference type="InterPro" id="IPR033132">
    <property type="entry name" value="GH_1_N_CS"/>
</dbReference>
<accession>E0PFZ9</accession>
<dbReference type="InterPro" id="IPR017853">
    <property type="entry name" value="GH"/>
</dbReference>
<evidence type="ECO:0000256" key="1">
    <source>
        <dbReference type="ARBA" id="ARBA00010838"/>
    </source>
</evidence>
<dbReference type="RefSeq" id="WP_003066457.1">
    <property type="nucleotide sequence ID" value="NZ_GL397128.1"/>
</dbReference>
<dbReference type="EC" id="3.2.1.21" evidence="5"/>
<evidence type="ECO:0000313" key="5">
    <source>
        <dbReference type="EMBL" id="EFM26632.1"/>
    </source>
</evidence>
<dbReference type="HOGENOM" id="CLU_001859_0_2_9"/>
<dbReference type="FunFam" id="3.20.20.80:FF:000004">
    <property type="entry name" value="Beta-glucosidase 6-phospho-beta-glucosidase"/>
    <property type="match status" value="1"/>
</dbReference>
<dbReference type="InterPro" id="IPR001360">
    <property type="entry name" value="Glyco_hydro_1"/>
</dbReference>
<evidence type="ECO:0000256" key="2">
    <source>
        <dbReference type="ARBA" id="ARBA00022801"/>
    </source>
</evidence>
<keyword evidence="2 5" id="KW-0378">Hydrolase</keyword>
<gene>
    <name evidence="5" type="primary">bglH2</name>
    <name evidence="5" type="ORF">HMPREF9319_1772</name>
</gene>
<evidence type="ECO:0000313" key="6">
    <source>
        <dbReference type="Proteomes" id="UP000004290"/>
    </source>
</evidence>
<evidence type="ECO:0000256" key="4">
    <source>
        <dbReference type="RuleBase" id="RU003690"/>
    </source>
</evidence>
<dbReference type="PRINTS" id="PR00131">
    <property type="entry name" value="GLHYDRLASE1"/>
</dbReference>
<comment type="caution">
    <text evidence="5">The sequence shown here is derived from an EMBL/GenBank/DDBJ whole genome shotgun (WGS) entry which is preliminary data.</text>
</comment>
<proteinExistence type="inferred from homology"/>
<dbReference type="Pfam" id="PF00232">
    <property type="entry name" value="Glyco_hydro_1"/>
    <property type="match status" value="1"/>
</dbReference>
<evidence type="ECO:0000256" key="3">
    <source>
        <dbReference type="ARBA" id="ARBA00023295"/>
    </source>
</evidence>
<dbReference type="GO" id="GO:0016052">
    <property type="term" value="P:carbohydrate catabolic process"/>
    <property type="evidence" value="ECO:0007669"/>
    <property type="project" value="TreeGrafter"/>
</dbReference>
<dbReference type="SUPFAM" id="SSF51445">
    <property type="entry name" value="(Trans)glycosidases"/>
    <property type="match status" value="1"/>
</dbReference>
<protein>
    <submittedName>
        <fullName evidence="5">Glycosyl hydrolase, family 1</fullName>
        <ecNumber evidence="5">3.2.1.21</ecNumber>
    </submittedName>
</protein>
<dbReference type="GO" id="GO:0005829">
    <property type="term" value="C:cytosol"/>
    <property type="evidence" value="ECO:0007669"/>
    <property type="project" value="TreeGrafter"/>
</dbReference>
<dbReference type="EMBL" id="AEEL01000024">
    <property type="protein sequence ID" value="EFM26632.1"/>
    <property type="molecule type" value="Genomic_DNA"/>
</dbReference>
<reference evidence="5 6" key="1">
    <citation type="submission" date="2010-07" db="EMBL/GenBank/DDBJ databases">
        <authorList>
            <person name="Muzny D."/>
            <person name="Qin X."/>
            <person name="Deng J."/>
            <person name="Jiang H."/>
            <person name="Liu Y."/>
            <person name="Qu J."/>
            <person name="Song X.-Z."/>
            <person name="Zhang L."/>
            <person name="Thornton R."/>
            <person name="Coyle M."/>
            <person name="Francisco L."/>
            <person name="Jackson L."/>
            <person name="Javaid M."/>
            <person name="Korchina V."/>
            <person name="Kovar C."/>
            <person name="Mata R."/>
            <person name="Mathew T."/>
            <person name="Ngo R."/>
            <person name="Nguyen L."/>
            <person name="Nguyen N."/>
            <person name="Okwuonu G."/>
            <person name="Ongeri F."/>
            <person name="Pham C."/>
            <person name="Simmons D."/>
            <person name="Wilczek-Boney K."/>
            <person name="Hale W."/>
            <person name="Jakkamsetti A."/>
            <person name="Pham P."/>
            <person name="Ruth R."/>
            <person name="San Lucas F."/>
            <person name="Warren J."/>
            <person name="Zhang J."/>
            <person name="Zhao Z."/>
            <person name="Zhou C."/>
            <person name="Zhu D."/>
            <person name="Lee S."/>
            <person name="Bess C."/>
            <person name="Blankenburg K."/>
            <person name="Forbes L."/>
            <person name="Fu Q."/>
            <person name="Gubbala S."/>
            <person name="Hirani K."/>
            <person name="Jayaseelan J.C."/>
            <person name="Lara F."/>
            <person name="Munidasa M."/>
            <person name="Palculict T."/>
            <person name="Patil S."/>
            <person name="Pu L.-L."/>
            <person name="Saada N."/>
            <person name="Tang L."/>
            <person name="Weissenberger G."/>
            <person name="Zhu Y."/>
            <person name="Hemphill L."/>
            <person name="Shang Y."/>
            <person name="Youmans B."/>
            <person name="Ayvaz T."/>
            <person name="Ross M."/>
            <person name="Santibanez J."/>
            <person name="Aqrawi P."/>
            <person name="Gross S."/>
            <person name="Joshi V."/>
            <person name="Fowler G."/>
            <person name="Nazareth L."/>
            <person name="Reid J."/>
            <person name="Worley K."/>
            <person name="Petrosino J."/>
            <person name="Highlander S."/>
            <person name="Gibbs R."/>
        </authorList>
    </citation>
    <scope>NUCLEOTIDE SEQUENCE [LARGE SCALE GENOMIC DNA]</scope>
    <source>
        <strain evidence="5 6">ATCC 700338</strain>
    </source>
</reference>
<keyword evidence="3 5" id="KW-0326">Glycosidase</keyword>
<dbReference type="AlphaFoldDB" id="E0PFZ9"/>
<organism evidence="5 6">
    <name type="scientific">Streptococcus equinus ATCC 700338</name>
    <dbReference type="NCBI Taxonomy" id="864569"/>
    <lineage>
        <taxon>Bacteria</taxon>
        <taxon>Bacillati</taxon>
        <taxon>Bacillota</taxon>
        <taxon>Bacilli</taxon>
        <taxon>Lactobacillales</taxon>
        <taxon>Streptococcaceae</taxon>
        <taxon>Streptococcus</taxon>
    </lineage>
</organism>